<evidence type="ECO:0000313" key="2">
    <source>
        <dbReference type="EMBL" id="RAP70657.1"/>
    </source>
</evidence>
<protein>
    <submittedName>
        <fullName evidence="2">Uncharacterized protein</fullName>
    </submittedName>
</protein>
<evidence type="ECO:0000256" key="1">
    <source>
        <dbReference type="SAM" id="MobiDB-lite"/>
    </source>
</evidence>
<keyword evidence="3" id="KW-1185">Reference proteome</keyword>
<evidence type="ECO:0000313" key="3">
    <source>
        <dbReference type="Proteomes" id="UP000244334"/>
    </source>
</evidence>
<gene>
    <name evidence="2" type="ORF">ACZ87_02542</name>
</gene>
<reference evidence="2" key="1">
    <citation type="submission" date="2018-04" db="EMBL/GenBank/DDBJ databases">
        <title>Genomes of the Obligate Erwinia dacicola and Facultative Enterobacter sp. OLF Endosymbionts of the Olive Fruit fly, Bactrocera oleae.</title>
        <authorList>
            <person name="Estes A.M."/>
            <person name="Hearn D.J."/>
            <person name="Agarwal S."/>
            <person name="Pierson E.A."/>
            <person name="Dunning-Hotopp J.C."/>
        </authorList>
    </citation>
    <scope>NUCLEOTIDE SEQUENCE [LARGE SCALE GENOMIC DNA]</scope>
    <source>
        <strain evidence="2">Oroville</strain>
    </source>
</reference>
<proteinExistence type="predicted"/>
<comment type="caution">
    <text evidence="2">The sequence shown here is derived from an EMBL/GenBank/DDBJ whole genome shotgun (WGS) entry which is preliminary data.</text>
</comment>
<feature type="compositionally biased region" description="Polar residues" evidence="1">
    <location>
        <begin position="13"/>
        <end position="23"/>
    </location>
</feature>
<name>A0A328TJ58_9GAMM</name>
<dbReference type="AlphaFoldDB" id="A0A328TJ58"/>
<accession>A0A328TJ58</accession>
<sequence length="38" mass="4175">MELTRSGIECRDNSVTQTLSQDGKSLPPNDSEPEDLPD</sequence>
<organism evidence="2 3">
    <name type="scientific">Candidatus Erwinia dacicola</name>
    <dbReference type="NCBI Taxonomy" id="252393"/>
    <lineage>
        <taxon>Bacteria</taxon>
        <taxon>Pseudomonadati</taxon>
        <taxon>Pseudomonadota</taxon>
        <taxon>Gammaproteobacteria</taxon>
        <taxon>Enterobacterales</taxon>
        <taxon>Erwiniaceae</taxon>
        <taxon>Erwinia</taxon>
    </lineage>
</organism>
<feature type="region of interest" description="Disordered" evidence="1">
    <location>
        <begin position="1"/>
        <end position="38"/>
    </location>
</feature>
<dbReference type="Proteomes" id="UP000244334">
    <property type="component" value="Unassembled WGS sequence"/>
</dbReference>
<dbReference type="EMBL" id="LJAM02000291">
    <property type="protein sequence ID" value="RAP70657.1"/>
    <property type="molecule type" value="Genomic_DNA"/>
</dbReference>